<dbReference type="GeneTree" id="ENSGT01030000234563"/>
<evidence type="ECO:0000259" key="12">
    <source>
        <dbReference type="PROSITE" id="PS50093"/>
    </source>
</evidence>
<evidence type="ECO:0000256" key="5">
    <source>
        <dbReference type="ARBA" id="ARBA00022737"/>
    </source>
</evidence>
<gene>
    <name evidence="13" type="primary">sorcs3b</name>
</gene>
<dbReference type="Ensembl" id="ENSDCDT00010055766.1">
    <property type="protein sequence ID" value="ENSDCDP00010045583.1"/>
    <property type="gene ID" value="ENSDCDG00010027781.1"/>
</dbReference>
<dbReference type="InterPro" id="IPR013783">
    <property type="entry name" value="Ig-like_fold"/>
</dbReference>
<dbReference type="InterPro" id="IPR022409">
    <property type="entry name" value="PKD/Chitinase_dom"/>
</dbReference>
<reference evidence="13 14" key="1">
    <citation type="submission" date="2020-06" db="EMBL/GenBank/DDBJ databases">
        <authorList>
            <consortium name="Wellcome Sanger Institute Data Sharing"/>
        </authorList>
    </citation>
    <scope>NUCLEOTIDE SEQUENCE [LARGE SCALE GENOMIC DNA]</scope>
</reference>
<name>A0AAY4DJH6_9TELE</name>
<evidence type="ECO:0000256" key="10">
    <source>
        <dbReference type="SAM" id="Phobius"/>
    </source>
</evidence>
<dbReference type="PANTHER" id="PTHR12106">
    <property type="entry name" value="SORTILIN RELATED"/>
    <property type="match status" value="1"/>
</dbReference>
<dbReference type="InterPro" id="IPR006581">
    <property type="entry name" value="VPS10"/>
</dbReference>
<evidence type="ECO:0000256" key="1">
    <source>
        <dbReference type="ARBA" id="ARBA00004479"/>
    </source>
</evidence>
<dbReference type="InterPro" id="IPR050310">
    <property type="entry name" value="VPS10-sortilin"/>
</dbReference>
<dbReference type="AlphaFoldDB" id="A0AAY4DJH6"/>
<evidence type="ECO:0000256" key="2">
    <source>
        <dbReference type="ARBA" id="ARBA00010818"/>
    </source>
</evidence>
<evidence type="ECO:0000313" key="14">
    <source>
        <dbReference type="Proteomes" id="UP000694580"/>
    </source>
</evidence>
<evidence type="ECO:0000256" key="11">
    <source>
        <dbReference type="SAM" id="SignalP"/>
    </source>
</evidence>
<evidence type="ECO:0000256" key="4">
    <source>
        <dbReference type="ARBA" id="ARBA00022729"/>
    </source>
</evidence>
<dbReference type="SMART" id="SM00602">
    <property type="entry name" value="VPS10"/>
    <property type="match status" value="1"/>
</dbReference>
<feature type="signal peptide" evidence="11">
    <location>
        <begin position="1"/>
        <end position="19"/>
    </location>
</feature>
<evidence type="ECO:0000256" key="8">
    <source>
        <dbReference type="ARBA" id="ARBA00023180"/>
    </source>
</evidence>
<proteinExistence type="inferred from homology"/>
<dbReference type="InterPro" id="IPR035986">
    <property type="entry name" value="PKD_dom_sf"/>
</dbReference>
<keyword evidence="7 10" id="KW-0472">Membrane</keyword>
<feature type="region of interest" description="Disordered" evidence="9">
    <location>
        <begin position="30"/>
        <end position="118"/>
    </location>
</feature>
<dbReference type="FunFam" id="2.10.70.80:FF:000001">
    <property type="entry name" value="Sortilin-related VPS10 domain-containing receptor 1"/>
    <property type="match status" value="1"/>
</dbReference>
<dbReference type="InterPro" id="IPR031777">
    <property type="entry name" value="Sortilin_C"/>
</dbReference>
<keyword evidence="6 10" id="KW-1133">Transmembrane helix</keyword>
<dbReference type="GO" id="GO:0016020">
    <property type="term" value="C:membrane"/>
    <property type="evidence" value="ECO:0007669"/>
    <property type="project" value="UniProtKB-SubCell"/>
</dbReference>
<evidence type="ECO:0000256" key="7">
    <source>
        <dbReference type="ARBA" id="ARBA00023136"/>
    </source>
</evidence>
<reference evidence="13" key="2">
    <citation type="submission" date="2025-08" db="UniProtKB">
        <authorList>
            <consortium name="Ensembl"/>
        </authorList>
    </citation>
    <scope>IDENTIFICATION</scope>
</reference>
<dbReference type="FunFam" id="2.60.40.10:FF:000083">
    <property type="entry name" value="Sortilin-related VPS10 domain containing receptor 2"/>
    <property type="match status" value="1"/>
</dbReference>
<reference evidence="13" key="3">
    <citation type="submission" date="2025-09" db="UniProtKB">
        <authorList>
            <consortium name="Ensembl"/>
        </authorList>
    </citation>
    <scope>IDENTIFICATION</scope>
</reference>
<dbReference type="PANTHER" id="PTHR12106:SF10">
    <property type="entry name" value="VPS10 DOMAIN-CONTAINING RECEPTOR SORCS3"/>
    <property type="match status" value="1"/>
</dbReference>
<feature type="region of interest" description="Disordered" evidence="9">
    <location>
        <begin position="1104"/>
        <end position="1169"/>
    </location>
</feature>
<evidence type="ECO:0000256" key="6">
    <source>
        <dbReference type="ARBA" id="ARBA00022989"/>
    </source>
</evidence>
<keyword evidence="4 11" id="KW-0732">Signal</keyword>
<feature type="domain" description="PKD" evidence="12">
    <location>
        <begin position="797"/>
        <end position="841"/>
    </location>
</feature>
<dbReference type="Gene3D" id="2.10.70.80">
    <property type="match status" value="1"/>
</dbReference>
<dbReference type="Gene3D" id="3.30.60.270">
    <property type="match status" value="1"/>
</dbReference>
<dbReference type="CDD" id="cd00146">
    <property type="entry name" value="PKD"/>
    <property type="match status" value="1"/>
</dbReference>
<evidence type="ECO:0000256" key="9">
    <source>
        <dbReference type="SAM" id="MobiDB-lite"/>
    </source>
</evidence>
<dbReference type="Pfam" id="PF15901">
    <property type="entry name" value="Sortilin_C"/>
    <property type="match status" value="1"/>
</dbReference>
<comment type="similarity">
    <text evidence="2">Belongs to the VPS10-related sortilin family. SORCS subfamily.</text>
</comment>
<dbReference type="RefSeq" id="XP_028820788.1">
    <property type="nucleotide sequence ID" value="XM_028964955.1"/>
</dbReference>
<dbReference type="SUPFAM" id="SSF110296">
    <property type="entry name" value="Oligoxyloglucan reducing end-specific cellobiohydrolase"/>
    <property type="match status" value="1"/>
</dbReference>
<feature type="compositionally biased region" description="Basic and acidic residues" evidence="9">
    <location>
        <begin position="76"/>
        <end position="87"/>
    </location>
</feature>
<sequence length="1169" mass="129680">MARVWRAMFCASWIACALARTDPFPTDVDEAGGLTGTAPRHSRPSAPVAATPKVWSARAPRGTDTAGHLGPAARKARSEAAVRDKRAAPLADPPGDGRTLELRRGGGGAPAAGPRVSETQLSSSSFALTGDSAHNQAMVYWTGHNNSVILILTKLYDFNLGTVTESSLWRSVDLGSTYQKLNDKVGYRTVLSYLYVCPSNKKKFLILTDPDVESSVVVSSDEGSSFQKFSVSFIIQSLLFHPTQEDWLLGYSHDHKLYNSRDFGKNWNLVHEAVSPSRFYWSVAGLDRESDLVHLEAHTESGLVRYITCLAQRCADTRQYPFPGRVDEGSLVVQDEYVFVQVTTSGRAKYYVSYQREAFTRIQLPKYCLPKDMHIISTDESQVMAAVQEWSENDTYSLYISDHKGLYFSPALPHLRTGRGAAGNLVVDIYKVAGFSGILLANRKEGRQVKTYISFSKGQRWSLLKAPAVDLAGNSLNCRPPSCSLHLHLQMSENPYTPDSISSKESVPGIIVATGNIGSELSYQNVGMFISSDAGNTWRQIFEEEHRVWFLEEGGALVAIIQATVPISHLWISLDEGRHWQQHVFSPSPLFVDGILMDQDLQHHVIMLFGHFSYRSEWQLIKVDYRGLFSRQCSEGDYQPWYLLNQGEPCVMGQRQVYKRRRAGSRCILGKGRSRRISADPCACNVFDFECDYGFERQMDGKCLAAFWYHGNSAGKGCSIGQSFLNSTGYRKVVSNSCKESGKEPVSPRMQQCDLKAPRGVRLSTAHEELSAPVGTNVTFLLHLDRGGSLQTDVRLDFGDGIAVTYSNLSHVTEGIRHIYKTAGIFSVTARVENSLGTDSSVLFLHITSPLEQVYLSAPAVAVRGKQSEVSAVVWPSQTKMAIFYWWIENNTEPIITLEGKLSHTFQIEGTSQISVQVSSGGVILQDSKAVRVSEFFRSLLLSFSPNLEEHKPAIPDWRQDVARVVMTTLSQVSGFPSEQLLVCVLAGTPTAAEVFILPAAQTHTQSGELGNNEQELEKMAEVLGNMLNQNLVQFQLKPDVTITAYLTQLTLAPLIDSSPLPRASAMLLLLSLAFLGVAIFFIYKFKRKIPWIQVHTEDSHEKEPDVMNAVSQSDGSSKIPRDFSSPRITLSQFPSRVPGHRDQRLNHGSLRGTGDRFPQREIPNCTNV</sequence>
<protein>
    <recommendedName>
        <fullName evidence="12">PKD domain-containing protein</fullName>
    </recommendedName>
</protein>
<dbReference type="SUPFAM" id="SSF49299">
    <property type="entry name" value="PKD domain"/>
    <property type="match status" value="1"/>
</dbReference>
<comment type="subcellular location">
    <subcellularLocation>
        <location evidence="1">Membrane</location>
        <topology evidence="1">Single-pass type I membrane protein</topology>
    </subcellularLocation>
</comment>
<accession>A0AAY4DJH6</accession>
<dbReference type="InterPro" id="IPR000601">
    <property type="entry name" value="PKD_dom"/>
</dbReference>
<dbReference type="Gene3D" id="2.60.40.10">
    <property type="entry name" value="Immunoglobulins"/>
    <property type="match status" value="1"/>
</dbReference>
<dbReference type="GeneID" id="114771443"/>
<keyword evidence="3 10" id="KW-0812">Transmembrane</keyword>
<dbReference type="InterPro" id="IPR031778">
    <property type="entry name" value="Sortilin_N"/>
</dbReference>
<dbReference type="Gene3D" id="2.130.10.10">
    <property type="entry name" value="YVTN repeat-like/Quinoprotein amine dehydrogenase"/>
    <property type="match status" value="1"/>
</dbReference>
<feature type="chain" id="PRO_5044298254" description="PKD domain-containing protein" evidence="11">
    <location>
        <begin position="20"/>
        <end position="1169"/>
    </location>
</feature>
<keyword evidence="8" id="KW-0325">Glycoprotein</keyword>
<dbReference type="PROSITE" id="PS50093">
    <property type="entry name" value="PKD"/>
    <property type="match status" value="1"/>
</dbReference>
<dbReference type="Proteomes" id="UP000694580">
    <property type="component" value="Chromosome 2"/>
</dbReference>
<organism evidence="13 14">
    <name type="scientific">Denticeps clupeoides</name>
    <name type="common">denticle herring</name>
    <dbReference type="NCBI Taxonomy" id="299321"/>
    <lineage>
        <taxon>Eukaryota</taxon>
        <taxon>Metazoa</taxon>
        <taxon>Chordata</taxon>
        <taxon>Craniata</taxon>
        <taxon>Vertebrata</taxon>
        <taxon>Euteleostomi</taxon>
        <taxon>Actinopterygii</taxon>
        <taxon>Neopterygii</taxon>
        <taxon>Teleostei</taxon>
        <taxon>Clupei</taxon>
        <taxon>Clupeiformes</taxon>
        <taxon>Denticipitoidei</taxon>
        <taxon>Denticipitidae</taxon>
        <taxon>Denticeps</taxon>
    </lineage>
</organism>
<evidence type="ECO:0000313" key="13">
    <source>
        <dbReference type="Ensembl" id="ENSDCDP00010045583.1"/>
    </source>
</evidence>
<keyword evidence="5" id="KW-0677">Repeat</keyword>
<feature type="transmembrane region" description="Helical" evidence="10">
    <location>
        <begin position="1064"/>
        <end position="1084"/>
    </location>
</feature>
<dbReference type="InterPro" id="IPR015943">
    <property type="entry name" value="WD40/YVTN_repeat-like_dom_sf"/>
</dbReference>
<dbReference type="SMART" id="SM00089">
    <property type="entry name" value="PKD"/>
    <property type="match status" value="1"/>
</dbReference>
<dbReference type="Pfam" id="PF15902">
    <property type="entry name" value="Sortilin-Vps10"/>
    <property type="match status" value="1"/>
</dbReference>
<dbReference type="Pfam" id="PF00801">
    <property type="entry name" value="PKD"/>
    <property type="match status" value="1"/>
</dbReference>
<keyword evidence="14" id="KW-1185">Reference proteome</keyword>
<evidence type="ECO:0000256" key="3">
    <source>
        <dbReference type="ARBA" id="ARBA00022692"/>
    </source>
</evidence>